<accession>A0A6V0CVF1</accession>
<dbReference type="EMBL" id="HBIX01032083">
    <property type="protein sequence ID" value="CAE0728421.1"/>
    <property type="molecule type" value="Transcribed_RNA"/>
</dbReference>
<dbReference type="CDD" id="cd09272">
    <property type="entry name" value="RNase_HI_RT_Ty1"/>
    <property type="match status" value="1"/>
</dbReference>
<protein>
    <recommendedName>
        <fullName evidence="1">Reverse transcriptase Ty1/copia-type domain-containing protein</fullName>
    </recommendedName>
</protein>
<dbReference type="SUPFAM" id="SSF56672">
    <property type="entry name" value="DNA/RNA polymerases"/>
    <property type="match status" value="1"/>
</dbReference>
<evidence type="ECO:0000313" key="2">
    <source>
        <dbReference type="EMBL" id="CAE0728421.1"/>
    </source>
</evidence>
<dbReference type="EMBL" id="HBIX01032085">
    <property type="protein sequence ID" value="CAE0728422.1"/>
    <property type="molecule type" value="Transcribed_RNA"/>
</dbReference>
<proteinExistence type="predicted"/>
<evidence type="ECO:0000313" key="3">
    <source>
        <dbReference type="EMBL" id="CAE0728422.1"/>
    </source>
</evidence>
<dbReference type="Pfam" id="PF07727">
    <property type="entry name" value="RVT_2"/>
    <property type="match status" value="1"/>
</dbReference>
<organism evidence="3">
    <name type="scientific">Pseudo-nitzschia australis</name>
    <dbReference type="NCBI Taxonomy" id="44445"/>
    <lineage>
        <taxon>Eukaryota</taxon>
        <taxon>Sar</taxon>
        <taxon>Stramenopiles</taxon>
        <taxon>Ochrophyta</taxon>
        <taxon>Bacillariophyta</taxon>
        <taxon>Bacillariophyceae</taxon>
        <taxon>Bacillariophycidae</taxon>
        <taxon>Bacillariales</taxon>
        <taxon>Bacillariaceae</taxon>
        <taxon>Pseudo-nitzschia</taxon>
    </lineage>
</organism>
<evidence type="ECO:0000259" key="1">
    <source>
        <dbReference type="Pfam" id="PF07727"/>
    </source>
</evidence>
<reference evidence="3" key="1">
    <citation type="submission" date="2021-01" db="EMBL/GenBank/DDBJ databases">
        <authorList>
            <person name="Corre E."/>
            <person name="Pelletier E."/>
            <person name="Niang G."/>
            <person name="Scheremetjew M."/>
            <person name="Finn R."/>
            <person name="Kale V."/>
            <person name="Holt S."/>
            <person name="Cochrane G."/>
            <person name="Meng A."/>
            <person name="Brown T."/>
            <person name="Cohen L."/>
        </authorList>
    </citation>
    <scope>NUCLEOTIDE SEQUENCE</scope>
    <source>
        <strain evidence="3">10249 10 AB</strain>
    </source>
</reference>
<name>A0A6V0CVF1_9STRA</name>
<dbReference type="PANTHER" id="PTHR11439">
    <property type="entry name" value="GAG-POL-RELATED RETROTRANSPOSON"/>
    <property type="match status" value="1"/>
</dbReference>
<dbReference type="InterPro" id="IPR013103">
    <property type="entry name" value="RVT_2"/>
</dbReference>
<dbReference type="InterPro" id="IPR043502">
    <property type="entry name" value="DNA/RNA_pol_sf"/>
</dbReference>
<dbReference type="PANTHER" id="PTHR11439:SF463">
    <property type="entry name" value="REVERSE TRANSCRIPTASE TY1_COPIA-TYPE DOMAIN-CONTAINING PROTEIN"/>
    <property type="match status" value="1"/>
</dbReference>
<feature type="domain" description="Reverse transcriptase Ty1/copia-type" evidence="1">
    <location>
        <begin position="12"/>
        <end position="178"/>
    </location>
</feature>
<gene>
    <name evidence="2" type="ORF">PAUS00366_LOCUS21205</name>
    <name evidence="3" type="ORF">PAUS00366_LOCUS21206</name>
</gene>
<sequence>MVFDVKLGTLARKSRLCADGHKVPELPKEHTYSSVPSRDSVRIFFLLAALNGLEVLSADIQNAYLSAPLAADAKYYTIAKEENGFPSEQDGRPCIIVRALYGLPIAGASFRAYLTKHLRQLGYTSCKADPDVHMREEVKEDGTRYWAYLIAYVDDILCCGMDPRRQLESIEQRFTLKDGTIEEPTLYLGADIGKHYFPDGTMAWSMSSTKYTAKAIAAVEQELGTERFGFKCLPKGVKTPITNDYRPEIDATEELDSSDQTYYQGLIGILRWICELGRLDIVMPVSLMSRYLAQARRGHLNQVFHLFAYLKQHGRSKLVFDASSPVISEERFMTCDWEEFYPEAKEVLPPDAPEALGSAVAMGCFVDADFAGCKATRRSHTGVIVFLNNAPIVWFSKRQATVETSTFGSEIVAMRIVIELVEGLRYKLRMMGVPIAGSTNVYCDNDSVVQNVTRPESPCKKKHNSVAYHKAREAIAAKVIRVAKEPGGSNTADLLTKLMGGQVFTDHLKRCMW</sequence>
<dbReference type="AlphaFoldDB" id="A0A6V0CVF1"/>